<evidence type="ECO:0000256" key="1">
    <source>
        <dbReference type="SAM" id="Phobius"/>
    </source>
</evidence>
<keyword evidence="3" id="KW-1185">Reference proteome</keyword>
<comment type="caution">
    <text evidence="2">The sequence shown here is derived from an EMBL/GenBank/DDBJ whole genome shotgun (WGS) entry which is preliminary data.</text>
</comment>
<sequence length="382" mass="40229">MAVALEPAVDDDVEGWFLERGLPAVLTVRARARHLLSRSAPALAAYAVVVLALLVVYALTGTSEIYIDGAPTPAERIVLAVVALTVPLAVLVGRVVSHRLSRRTQLITSIIAALVAVVAGVIQGGVSHLVGSVVVVSVVAVGTATGAGAVLGWAVRLTMVQAVAMGALFVRALPVLLLTVVVFLNSYTWILASTISRTRLMVALLFLLAISIAFLVSVSNSRVGSMLSEAVTGPHRDTHDLSSSPFAATPNPAAADPLTWGERCNVVVVLAAAQVAHLMMVAISIAAIYFVLGLIVLSPELLGKWTGGGASDGTVLGMTIPVPQSLIHMTLILCALTFMYVSARTVGDEDYKKDFLNPLIEELHVTLIARNRYRRLSDAHEA</sequence>
<keyword evidence="1" id="KW-0472">Membrane</keyword>
<evidence type="ECO:0000313" key="2">
    <source>
        <dbReference type="EMBL" id="MCV7423528.1"/>
    </source>
</evidence>
<evidence type="ECO:0008006" key="4">
    <source>
        <dbReference type="Google" id="ProtNLM"/>
    </source>
</evidence>
<reference evidence="2" key="1">
    <citation type="submission" date="2020-07" db="EMBL/GenBank/DDBJ databases">
        <authorList>
            <person name="Pettersson B.M.F."/>
            <person name="Behra P.R.K."/>
            <person name="Ramesh M."/>
            <person name="Das S."/>
            <person name="Dasgupta S."/>
            <person name="Kirsebom L.A."/>
        </authorList>
    </citation>
    <scope>NUCLEOTIDE SEQUENCE</scope>
    <source>
        <strain evidence="2">DSM 44838</strain>
    </source>
</reference>
<keyword evidence="1" id="KW-0812">Transmembrane</keyword>
<feature type="transmembrane region" description="Helical" evidence="1">
    <location>
        <begin position="200"/>
        <end position="218"/>
    </location>
</feature>
<feature type="transmembrane region" description="Helical" evidence="1">
    <location>
        <begin position="106"/>
        <end position="126"/>
    </location>
</feature>
<feature type="transmembrane region" description="Helical" evidence="1">
    <location>
        <begin position="132"/>
        <end position="155"/>
    </location>
</feature>
<dbReference type="AlphaFoldDB" id="A0A9X2Z580"/>
<evidence type="ECO:0000313" key="3">
    <source>
        <dbReference type="Proteomes" id="UP001141629"/>
    </source>
</evidence>
<feature type="transmembrane region" description="Helical" evidence="1">
    <location>
        <begin position="39"/>
        <end position="57"/>
    </location>
</feature>
<reference evidence="2" key="2">
    <citation type="journal article" date="2022" name="BMC Genomics">
        <title>Comparative genome analysis of mycobacteria focusing on tRNA and non-coding RNA.</title>
        <authorList>
            <person name="Behra P.R.K."/>
            <person name="Pettersson B.M.F."/>
            <person name="Ramesh M."/>
            <person name="Das S."/>
            <person name="Dasgupta S."/>
            <person name="Kirsebom L.A."/>
        </authorList>
    </citation>
    <scope>NUCLEOTIDE SEQUENCE</scope>
    <source>
        <strain evidence="2">DSM 44838</strain>
    </source>
</reference>
<name>A0A9X2Z580_9MYCO</name>
<accession>A0A9X2Z580</accession>
<feature type="transmembrane region" description="Helical" evidence="1">
    <location>
        <begin position="167"/>
        <end position="188"/>
    </location>
</feature>
<feature type="transmembrane region" description="Helical" evidence="1">
    <location>
        <begin position="266"/>
        <end position="297"/>
    </location>
</feature>
<keyword evidence="1" id="KW-1133">Transmembrane helix</keyword>
<protein>
    <recommendedName>
        <fullName evidence="4">Integral membrane protein</fullName>
    </recommendedName>
</protein>
<gene>
    <name evidence="2" type="ORF">H7K45_23510</name>
</gene>
<dbReference type="RefSeq" id="WP_263998485.1">
    <property type="nucleotide sequence ID" value="NZ_JACKVK010000012.1"/>
</dbReference>
<feature type="transmembrane region" description="Helical" evidence="1">
    <location>
        <begin position="326"/>
        <end position="343"/>
    </location>
</feature>
<proteinExistence type="predicted"/>
<feature type="transmembrane region" description="Helical" evidence="1">
    <location>
        <begin position="77"/>
        <end position="97"/>
    </location>
</feature>
<dbReference type="EMBL" id="JACKVK010000012">
    <property type="protein sequence ID" value="MCV7423528.1"/>
    <property type="molecule type" value="Genomic_DNA"/>
</dbReference>
<organism evidence="2 3">
    <name type="scientific">Mycobacterium yunnanensis</name>
    <dbReference type="NCBI Taxonomy" id="368477"/>
    <lineage>
        <taxon>Bacteria</taxon>
        <taxon>Bacillati</taxon>
        <taxon>Actinomycetota</taxon>
        <taxon>Actinomycetes</taxon>
        <taxon>Mycobacteriales</taxon>
        <taxon>Mycobacteriaceae</taxon>
        <taxon>Mycobacterium</taxon>
    </lineage>
</organism>
<dbReference type="Proteomes" id="UP001141629">
    <property type="component" value="Unassembled WGS sequence"/>
</dbReference>